<evidence type="ECO:0000256" key="14">
    <source>
        <dbReference type="ARBA" id="ARBA00023128"/>
    </source>
</evidence>
<feature type="region of interest" description="Disordered" evidence="19">
    <location>
        <begin position="147"/>
        <end position="201"/>
    </location>
</feature>
<feature type="region of interest" description="Disordered" evidence="19">
    <location>
        <begin position="1"/>
        <end position="23"/>
    </location>
</feature>
<dbReference type="InterPro" id="IPR002715">
    <property type="entry name" value="Nas_poly-pep-assoc_cplx_dom"/>
</dbReference>
<feature type="region of interest" description="Disordered" evidence="19">
    <location>
        <begin position="49"/>
        <end position="82"/>
    </location>
</feature>
<dbReference type="Pfam" id="PF01849">
    <property type="entry name" value="NAC"/>
    <property type="match status" value="1"/>
</dbReference>
<evidence type="ECO:0000256" key="10">
    <source>
        <dbReference type="ARBA" id="ARBA00022781"/>
    </source>
</evidence>
<keyword evidence="15" id="KW-0472">Membrane</keyword>
<dbReference type="FunFam" id="2.20.70.30:FF:000002">
    <property type="entry name" value="Nascent polypeptide-associated complex (NAC), alpha subunit"/>
    <property type="match status" value="1"/>
</dbReference>
<keyword evidence="11" id="KW-0999">Mitochondrion inner membrane</keyword>
<evidence type="ECO:0000313" key="21">
    <source>
        <dbReference type="EMBL" id="KAF9738185.1"/>
    </source>
</evidence>
<feature type="compositionally biased region" description="Acidic residues" evidence="19">
    <location>
        <begin position="50"/>
        <end position="65"/>
    </location>
</feature>
<keyword evidence="13" id="KW-0406">Ion transport</keyword>
<evidence type="ECO:0000256" key="5">
    <source>
        <dbReference type="ARBA" id="ARBA00009882"/>
    </source>
</evidence>
<evidence type="ECO:0000256" key="9">
    <source>
        <dbReference type="ARBA" id="ARBA00022547"/>
    </source>
</evidence>
<feature type="coiled-coil region" evidence="18">
    <location>
        <begin position="380"/>
        <end position="407"/>
    </location>
</feature>
<evidence type="ECO:0000256" key="7">
    <source>
        <dbReference type="ARBA" id="ARBA00021688"/>
    </source>
</evidence>
<evidence type="ECO:0000256" key="2">
    <source>
        <dbReference type="ARBA" id="ARBA00004273"/>
    </source>
</evidence>
<feature type="compositionally biased region" description="Acidic residues" evidence="19">
    <location>
        <begin position="182"/>
        <end position="199"/>
    </location>
</feature>
<keyword evidence="8" id="KW-0813">Transport</keyword>
<evidence type="ECO:0000256" key="12">
    <source>
        <dbReference type="ARBA" id="ARBA00022927"/>
    </source>
</evidence>
<feature type="domain" description="NAC-A/B" evidence="20">
    <location>
        <begin position="79"/>
        <end position="144"/>
    </location>
</feature>
<comment type="caution">
    <text evidence="21">The sequence shown here is derived from an EMBL/GenBank/DDBJ whole genome shotgun (WGS) entry which is preliminary data.</text>
</comment>
<keyword evidence="9" id="KW-0138">CF(0)</keyword>
<dbReference type="AlphaFoldDB" id="A0A9P6GPJ9"/>
<dbReference type="PANTHER" id="PTHR21713">
    <property type="entry name" value="NASCENT POLYPEPTIDE ASSOCIATED COMPLEX ALPHA SUBUNIT-RELATED"/>
    <property type="match status" value="1"/>
</dbReference>
<evidence type="ECO:0000256" key="19">
    <source>
        <dbReference type="SAM" id="MobiDB-lite"/>
    </source>
</evidence>
<dbReference type="Pfam" id="PF05873">
    <property type="entry name" value="Mt_ATP-synt_D"/>
    <property type="match status" value="1"/>
</dbReference>
<comment type="subcellular location">
    <subcellularLocation>
        <location evidence="3">Cytoplasm</location>
    </subcellularLocation>
    <subcellularLocation>
        <location evidence="2">Mitochondrion inner membrane</location>
    </subcellularLocation>
    <subcellularLocation>
        <location evidence="1">Nucleus</location>
    </subcellularLocation>
</comment>
<dbReference type="EMBL" id="WJXW01000003">
    <property type="protein sequence ID" value="KAF9738185.1"/>
    <property type="molecule type" value="Genomic_DNA"/>
</dbReference>
<protein>
    <recommendedName>
        <fullName evidence="7">ATP synthase subunit d, mitochondrial</fullName>
    </recommendedName>
    <alternativeName>
        <fullName evidence="17">Alpha-NAC</fullName>
    </alternativeName>
    <alternativeName>
        <fullName evidence="6">Nascent polypeptide-associated complex subunit alpha</fullName>
    </alternativeName>
</protein>
<evidence type="ECO:0000256" key="1">
    <source>
        <dbReference type="ARBA" id="ARBA00004123"/>
    </source>
</evidence>
<dbReference type="CDD" id="cd14358">
    <property type="entry name" value="UBA_NAC_euk"/>
    <property type="match status" value="1"/>
</dbReference>
<dbReference type="GO" id="GO:0005743">
    <property type="term" value="C:mitochondrial inner membrane"/>
    <property type="evidence" value="ECO:0007669"/>
    <property type="project" value="UniProtKB-SubCell"/>
</dbReference>
<dbReference type="GO" id="GO:0005854">
    <property type="term" value="C:nascent polypeptide-associated complex"/>
    <property type="evidence" value="ECO:0007669"/>
    <property type="project" value="InterPro"/>
</dbReference>
<dbReference type="InterPro" id="IPR016641">
    <property type="entry name" value="EGD2/NACA0like"/>
</dbReference>
<dbReference type="InterPro" id="IPR038187">
    <property type="entry name" value="NAC_A/B_dom_sf"/>
</dbReference>
<keyword evidence="12" id="KW-0653">Protein transport</keyword>
<dbReference type="InterPro" id="IPR044034">
    <property type="entry name" value="NAC-like_UBA"/>
</dbReference>
<evidence type="ECO:0000256" key="4">
    <source>
        <dbReference type="ARBA" id="ARBA00006842"/>
    </source>
</evidence>
<gene>
    <name evidence="21" type="ORF">PMIN01_03468</name>
</gene>
<dbReference type="GO" id="GO:0045259">
    <property type="term" value="C:proton-transporting ATP synthase complex"/>
    <property type="evidence" value="ECO:0007669"/>
    <property type="project" value="UniProtKB-KW"/>
</dbReference>
<dbReference type="OrthoDB" id="35799at2759"/>
<dbReference type="SUPFAM" id="SSF161065">
    <property type="entry name" value="ATP synthase D chain-like"/>
    <property type="match status" value="1"/>
</dbReference>
<comment type="similarity">
    <text evidence="5">Belongs to the NAC-alpha family.</text>
</comment>
<keyword evidence="22" id="KW-1185">Reference proteome</keyword>
<evidence type="ECO:0000256" key="3">
    <source>
        <dbReference type="ARBA" id="ARBA00004496"/>
    </source>
</evidence>
<evidence type="ECO:0000256" key="8">
    <source>
        <dbReference type="ARBA" id="ARBA00022448"/>
    </source>
</evidence>
<reference evidence="21" key="1">
    <citation type="journal article" date="2020" name="Mol. Plant Microbe Interact.">
        <title>Genome Sequence of the Biocontrol Agent Coniothyrium minitans strain Conio (IMI 134523).</title>
        <authorList>
            <person name="Patel D."/>
            <person name="Shittu T.A."/>
            <person name="Baroncelli R."/>
            <person name="Muthumeenakshi S."/>
            <person name="Osborne T.H."/>
            <person name="Janganan T.K."/>
            <person name="Sreenivasaprasad S."/>
        </authorList>
    </citation>
    <scope>NUCLEOTIDE SEQUENCE</scope>
    <source>
        <strain evidence="21">Conio</strain>
    </source>
</reference>
<dbReference type="InterPro" id="IPR036228">
    <property type="entry name" value="ATP_synth_F0_dsu_sf_mt"/>
</dbReference>
<name>A0A9P6GPJ9_9PLEO</name>
<evidence type="ECO:0000256" key="17">
    <source>
        <dbReference type="ARBA" id="ARBA00030300"/>
    </source>
</evidence>
<dbReference type="CDD" id="cd22054">
    <property type="entry name" value="NAC_NACA"/>
    <property type="match status" value="1"/>
</dbReference>
<evidence type="ECO:0000256" key="16">
    <source>
        <dbReference type="ARBA" id="ARBA00023310"/>
    </source>
</evidence>
<evidence type="ECO:0000256" key="6">
    <source>
        <dbReference type="ARBA" id="ARBA00014437"/>
    </source>
</evidence>
<comment type="similarity">
    <text evidence="4">Belongs to the ATPase d subunit family.</text>
</comment>
<evidence type="ECO:0000256" key="13">
    <source>
        <dbReference type="ARBA" id="ARBA00023065"/>
    </source>
</evidence>
<dbReference type="InterPro" id="IPR008689">
    <property type="entry name" value="ATP_synth_F0_dsu_mt"/>
</dbReference>
<dbReference type="Pfam" id="PF19026">
    <property type="entry name" value="UBA_HYPK"/>
    <property type="match status" value="1"/>
</dbReference>
<dbReference type="GO" id="GO:0015986">
    <property type="term" value="P:proton motive force-driven ATP synthesis"/>
    <property type="evidence" value="ECO:0007669"/>
    <property type="project" value="InterPro"/>
</dbReference>
<evidence type="ECO:0000256" key="11">
    <source>
        <dbReference type="ARBA" id="ARBA00022792"/>
    </source>
</evidence>
<keyword evidence="14" id="KW-0496">Mitochondrion</keyword>
<keyword evidence="10" id="KW-0375">Hydrogen ion transport</keyword>
<dbReference type="Gene3D" id="2.20.70.30">
    <property type="entry name" value="Nascent polypeptide-associated complex domain"/>
    <property type="match status" value="1"/>
</dbReference>
<dbReference type="PROSITE" id="PS51151">
    <property type="entry name" value="NAC_AB"/>
    <property type="match status" value="1"/>
</dbReference>
<dbReference type="GO" id="GO:0005634">
    <property type="term" value="C:nucleus"/>
    <property type="evidence" value="ECO:0007669"/>
    <property type="project" value="UniProtKB-SubCell"/>
</dbReference>
<dbReference type="Gene3D" id="6.10.280.70">
    <property type="match status" value="1"/>
</dbReference>
<dbReference type="Proteomes" id="UP000756921">
    <property type="component" value="Unassembled WGS sequence"/>
</dbReference>
<accession>A0A9P6GPJ9</accession>
<organism evidence="21 22">
    <name type="scientific">Paraphaeosphaeria minitans</name>
    <dbReference type="NCBI Taxonomy" id="565426"/>
    <lineage>
        <taxon>Eukaryota</taxon>
        <taxon>Fungi</taxon>
        <taxon>Dikarya</taxon>
        <taxon>Ascomycota</taxon>
        <taxon>Pezizomycotina</taxon>
        <taxon>Dothideomycetes</taxon>
        <taxon>Pleosporomycetidae</taxon>
        <taxon>Pleosporales</taxon>
        <taxon>Massarineae</taxon>
        <taxon>Didymosphaeriaceae</taxon>
        <taxon>Paraphaeosphaeria</taxon>
    </lineage>
</organism>
<dbReference type="SMART" id="SM01407">
    <property type="entry name" value="NAC"/>
    <property type="match status" value="1"/>
</dbReference>
<feature type="compositionally biased region" description="Low complexity" evidence="19">
    <location>
        <begin position="147"/>
        <end position="157"/>
    </location>
</feature>
<keyword evidence="16" id="KW-0066">ATP synthesis</keyword>
<evidence type="ECO:0000313" key="22">
    <source>
        <dbReference type="Proteomes" id="UP000756921"/>
    </source>
</evidence>
<evidence type="ECO:0000256" key="18">
    <source>
        <dbReference type="SAM" id="Coils"/>
    </source>
</evidence>
<feature type="compositionally biased region" description="Basic and acidic residues" evidence="19">
    <location>
        <begin position="158"/>
        <end position="181"/>
    </location>
</feature>
<keyword evidence="18" id="KW-0175">Coiled coil</keyword>
<dbReference type="GO" id="GO:0015078">
    <property type="term" value="F:proton transmembrane transporter activity"/>
    <property type="evidence" value="ECO:0007669"/>
    <property type="project" value="InterPro"/>
</dbReference>
<evidence type="ECO:0000259" key="20">
    <source>
        <dbReference type="PROSITE" id="PS51151"/>
    </source>
</evidence>
<proteinExistence type="inferred from homology"/>
<dbReference type="Gene3D" id="1.10.8.10">
    <property type="entry name" value="DNA helicase RuvA subunit, C-terminal domain"/>
    <property type="match status" value="1"/>
</dbReference>
<dbReference type="GO" id="GO:0015031">
    <property type="term" value="P:protein transport"/>
    <property type="evidence" value="ECO:0007669"/>
    <property type="project" value="UniProtKB-KW"/>
</dbReference>
<evidence type="ECO:0000256" key="15">
    <source>
        <dbReference type="ARBA" id="ARBA00023136"/>
    </source>
</evidence>
<sequence length="453" mass="49825">MLISSAAPQHSTTSPICDPTPRTSTHITVNMANPRIEELPDEVEKKNVEIEDGESDSDSEVEGEAESGVPAGASVTVHSRNEKKARKAIGKLGLKHIEGITRVTLRRPKGILFVINQPDVYKSPSSNTYIIFGEAKIEDLNSTAQANAAQQLAAQEAASHDHSGHDHEGHDHGKGKAVEAAKDEEEEEEDDDEEVDDSGLETKDIELVMQQASVSRKKAVKALKENDNDIYYQLAKAPALGWFGGLPNECQAPLLRSCGTLTSLTATHPHRNPSQFIITMAVGRSAALKIDWTKIGTQLGLKGQTASALQSFKKRNDDARRKVTVLSEQPQTVDFSHYRSVLKNTAIVDEIEKHFNAFKPQTYDVGRQIKAIEAFETQAVKDAEQTKTVVDRELSDLQKTLKNIEEARSFDELTVDEVAAAQPDIDKRTEQLVSKGRWAVPGYKEKFGDLSVL</sequence>